<feature type="domain" description="NERD" evidence="1">
    <location>
        <begin position="41"/>
        <end position="156"/>
    </location>
</feature>
<name>A0A2N0Z5S6_9BACI</name>
<accession>A0A2N0Z5S6</accession>
<dbReference type="Pfam" id="PF08378">
    <property type="entry name" value="NERD"/>
    <property type="match status" value="1"/>
</dbReference>
<dbReference type="PROSITE" id="PS50965">
    <property type="entry name" value="NERD"/>
    <property type="match status" value="1"/>
</dbReference>
<dbReference type="EMBL" id="PISE01000010">
    <property type="protein sequence ID" value="PKG24860.1"/>
    <property type="molecule type" value="Genomic_DNA"/>
</dbReference>
<dbReference type="RefSeq" id="WP_101175890.1">
    <property type="nucleotide sequence ID" value="NZ_PISE01000010.1"/>
</dbReference>
<dbReference type="OrthoDB" id="569879at2"/>
<gene>
    <name evidence="2" type="ORF">CWS01_04685</name>
</gene>
<evidence type="ECO:0000313" key="2">
    <source>
        <dbReference type="EMBL" id="PKG24860.1"/>
    </source>
</evidence>
<protein>
    <submittedName>
        <fullName evidence="2">Nuclease</fullName>
    </submittedName>
</protein>
<evidence type="ECO:0000313" key="3">
    <source>
        <dbReference type="Proteomes" id="UP000233375"/>
    </source>
</evidence>
<proteinExistence type="predicted"/>
<evidence type="ECO:0000259" key="1">
    <source>
        <dbReference type="PROSITE" id="PS50965"/>
    </source>
</evidence>
<dbReference type="AlphaFoldDB" id="A0A2N0Z5S6"/>
<sequence length="322" mass="37554">MFYKEPLKNIKLCKTESLLNRLSDQHRIKPKVAEDGKKMLAGFKGEKSLTYYLNFIPDDCFIFHDLRLQNGHTYFQMDYLVLTSSFALIIECKNFYGELHFDTSFNQMIRTVNDQSEAFVDPISQVKRQRHQLFHFFKKHNLPLLPIESLVVISNSSTIIKGDPSIKNSVIHSHHLLERWKSLVSYYKKPAIDKKMLQKTGKILFKNHCIDDIDILSKYSLELSDIISGVQCPSCLCFAMFRKQRRWICPHCGASDQISHVQALNDYFLLIKPTIKNKEFREFMHVSSIDAASKMLIRLNLPFSGINKGRVYYNPEYKGKLK</sequence>
<reference evidence="2 3" key="1">
    <citation type="journal article" date="2003" name="Int. J. Syst. Evol. Microbiol.">
        <title>Bacillus nealsonii sp. nov., isolated from a spacecraft-assembly facility, whose spores are gamma-radiation resistant.</title>
        <authorList>
            <person name="Venkateswaran K."/>
            <person name="Kempf M."/>
            <person name="Chen F."/>
            <person name="Satomi M."/>
            <person name="Nicholson W."/>
            <person name="Kern R."/>
        </authorList>
    </citation>
    <scope>NUCLEOTIDE SEQUENCE [LARGE SCALE GENOMIC DNA]</scope>
    <source>
        <strain evidence="2 3">FO-92</strain>
    </source>
</reference>
<organism evidence="2 3">
    <name type="scientific">Niallia nealsonii</name>
    <dbReference type="NCBI Taxonomy" id="115979"/>
    <lineage>
        <taxon>Bacteria</taxon>
        <taxon>Bacillati</taxon>
        <taxon>Bacillota</taxon>
        <taxon>Bacilli</taxon>
        <taxon>Bacillales</taxon>
        <taxon>Bacillaceae</taxon>
        <taxon>Niallia</taxon>
    </lineage>
</organism>
<keyword evidence="3" id="KW-1185">Reference proteome</keyword>
<dbReference type="Proteomes" id="UP000233375">
    <property type="component" value="Unassembled WGS sequence"/>
</dbReference>
<dbReference type="InterPro" id="IPR011528">
    <property type="entry name" value="NERD"/>
</dbReference>
<comment type="caution">
    <text evidence="2">The sequence shown here is derived from an EMBL/GenBank/DDBJ whole genome shotgun (WGS) entry which is preliminary data.</text>
</comment>